<proteinExistence type="predicted"/>
<feature type="transmembrane region" description="Helical" evidence="1">
    <location>
        <begin position="79"/>
        <end position="102"/>
    </location>
</feature>
<sequence length="103" mass="10562">MEALPFFLVALLALCMMPSACQVLTSSMPNATCTSTCCAGDMCNQMANGTITPTATAAVGSVSLIYNSTWVRTMEPPSAGTAITATFGAIFLVFVTALLALLG</sequence>
<protein>
    <submittedName>
        <fullName evidence="3">Uncharacterized protein</fullName>
    </submittedName>
</protein>
<evidence type="ECO:0000313" key="4">
    <source>
        <dbReference type="Proteomes" id="UP001163046"/>
    </source>
</evidence>
<dbReference type="AlphaFoldDB" id="A0A9X0CKE5"/>
<comment type="caution">
    <text evidence="3">The sequence shown here is derived from an EMBL/GenBank/DDBJ whole genome shotgun (WGS) entry which is preliminary data.</text>
</comment>
<keyword evidence="2" id="KW-0732">Signal</keyword>
<feature type="chain" id="PRO_5040802595" evidence="2">
    <location>
        <begin position="22"/>
        <end position="103"/>
    </location>
</feature>
<feature type="signal peptide" evidence="2">
    <location>
        <begin position="1"/>
        <end position="21"/>
    </location>
</feature>
<name>A0A9X0CKE5_9CNID</name>
<keyword evidence="1" id="KW-0472">Membrane</keyword>
<keyword evidence="4" id="KW-1185">Reference proteome</keyword>
<evidence type="ECO:0000256" key="1">
    <source>
        <dbReference type="SAM" id="Phobius"/>
    </source>
</evidence>
<evidence type="ECO:0000256" key="2">
    <source>
        <dbReference type="SAM" id="SignalP"/>
    </source>
</evidence>
<organism evidence="3 4">
    <name type="scientific">Desmophyllum pertusum</name>
    <dbReference type="NCBI Taxonomy" id="174260"/>
    <lineage>
        <taxon>Eukaryota</taxon>
        <taxon>Metazoa</taxon>
        <taxon>Cnidaria</taxon>
        <taxon>Anthozoa</taxon>
        <taxon>Hexacorallia</taxon>
        <taxon>Scleractinia</taxon>
        <taxon>Caryophylliina</taxon>
        <taxon>Caryophylliidae</taxon>
        <taxon>Desmophyllum</taxon>
    </lineage>
</organism>
<accession>A0A9X0CKE5</accession>
<dbReference type="Proteomes" id="UP001163046">
    <property type="component" value="Unassembled WGS sequence"/>
</dbReference>
<evidence type="ECO:0000313" key="3">
    <source>
        <dbReference type="EMBL" id="KAJ7353854.1"/>
    </source>
</evidence>
<gene>
    <name evidence="3" type="ORF">OS493_032130</name>
</gene>
<reference evidence="3" key="1">
    <citation type="submission" date="2023-01" db="EMBL/GenBank/DDBJ databases">
        <title>Genome assembly of the deep-sea coral Lophelia pertusa.</title>
        <authorList>
            <person name="Herrera S."/>
            <person name="Cordes E."/>
        </authorList>
    </citation>
    <scope>NUCLEOTIDE SEQUENCE</scope>
    <source>
        <strain evidence="3">USNM1676648</strain>
        <tissue evidence="3">Polyp</tissue>
    </source>
</reference>
<keyword evidence="1" id="KW-1133">Transmembrane helix</keyword>
<dbReference type="EMBL" id="MU827340">
    <property type="protein sequence ID" value="KAJ7353854.1"/>
    <property type="molecule type" value="Genomic_DNA"/>
</dbReference>
<keyword evidence="1" id="KW-0812">Transmembrane</keyword>